<dbReference type="SUPFAM" id="SSF53098">
    <property type="entry name" value="Ribonuclease H-like"/>
    <property type="match status" value="1"/>
</dbReference>
<keyword evidence="6" id="KW-1133">Transmembrane helix</keyword>
<dbReference type="InterPro" id="IPR002559">
    <property type="entry name" value="Transposase_11"/>
</dbReference>
<protein>
    <submittedName>
        <fullName evidence="8">Transposase</fullName>
    </submittedName>
</protein>
<dbReference type="PANTHER" id="PTHR33258:SF1">
    <property type="entry name" value="TRANSPOSASE INSL FOR INSERTION SEQUENCE ELEMENT IS186A-RELATED"/>
    <property type="match status" value="1"/>
</dbReference>
<evidence type="ECO:0000256" key="3">
    <source>
        <dbReference type="ARBA" id="ARBA00023125"/>
    </source>
</evidence>
<dbReference type="GO" id="GO:0006313">
    <property type="term" value="P:DNA transposition"/>
    <property type="evidence" value="ECO:0007669"/>
    <property type="project" value="InterPro"/>
</dbReference>
<proteinExistence type="inferred from homology"/>
<dbReference type="GO" id="GO:0004803">
    <property type="term" value="F:transposase activity"/>
    <property type="evidence" value="ECO:0007669"/>
    <property type="project" value="InterPro"/>
</dbReference>
<sequence length="444" mass="51312">MAHSQKSIRDHTRPRNQPNIDNKVIAQQLEDLVKPCVYNQLAYYRSLDMRSRILSLPLMLAVVLSLLWRQVPSVTELNRMLARENLLWAKAVKVSQQALSQRFLTFPASLFQRVLKDLLVLLNQRWQQRNRESPVSVKRARKYFERLWIVDASTLEALFRKLKSLETVPLGQLGGRICAVVDLETRFPVETWFKSNPYTHESNFVPNLLELIPAKTLLILDRGFWNFRFFEELIKGKSDFITRLKGKAKYKSVRTLSHSGQHHDQLIRLGTGYQGNPILNLRLVEVKHGSTWYRYLTSVIEPEVLPPYVVADLYARRWRIEETFLTLKRLLGLSYLWTGSVNGIQLQLWATWLFYVVLIDLSDQVASELSIPMECISVEMVFRGLYHFGVAYHQGKATDPVAYLTAKENQDLGVVKAPRTRIKKPPLDLSPFPNSEGLTNCSFA</sequence>
<dbReference type="EMBL" id="MKZS01000001">
    <property type="protein sequence ID" value="OLT60449.1"/>
    <property type="molecule type" value="Genomic_DNA"/>
</dbReference>
<evidence type="ECO:0000256" key="4">
    <source>
        <dbReference type="ARBA" id="ARBA00023172"/>
    </source>
</evidence>
<evidence type="ECO:0000256" key="5">
    <source>
        <dbReference type="SAM" id="MobiDB-lite"/>
    </source>
</evidence>
<dbReference type="InterPro" id="IPR047952">
    <property type="entry name" value="Transpos_IS4"/>
</dbReference>
<evidence type="ECO:0000256" key="1">
    <source>
        <dbReference type="ARBA" id="ARBA00010075"/>
    </source>
</evidence>
<feature type="domain" description="Transposase IS4-like" evidence="7">
    <location>
        <begin position="176"/>
        <end position="351"/>
    </location>
</feature>
<dbReference type="Pfam" id="PF01609">
    <property type="entry name" value="DDE_Tnp_1"/>
    <property type="match status" value="1"/>
</dbReference>
<gene>
    <name evidence="8" type="ORF">BJP37_16910</name>
</gene>
<dbReference type="NCBIfam" id="NF033592">
    <property type="entry name" value="transpos_IS4_1"/>
    <property type="match status" value="1"/>
</dbReference>
<comment type="caution">
    <text evidence="8">The sequence shown here is derived from an EMBL/GenBank/DDBJ whole genome shotgun (WGS) entry which is preliminary data.</text>
</comment>
<keyword evidence="3" id="KW-0238">DNA-binding</keyword>
<reference evidence="8 9" key="1">
    <citation type="submission" date="2016-10" db="EMBL/GenBank/DDBJ databases">
        <title>Comparative genomics uncovers the prolific and rare metabolic potential of the cyanobacterial genus Moorea.</title>
        <authorList>
            <person name="Leao T."/>
            <person name="Castelao G."/>
            <person name="Korobeynikov A."/>
            <person name="Monroe E.A."/>
            <person name="Podell S."/>
            <person name="Glukhov E."/>
            <person name="Allen E."/>
            <person name="Gerwick W.H."/>
            <person name="Gerwick L."/>
        </authorList>
    </citation>
    <scope>NUCLEOTIDE SEQUENCE [LARGE SCALE GENOMIC DNA]</scope>
    <source>
        <strain evidence="8 9">PNG5-198</strain>
    </source>
</reference>
<keyword evidence="6" id="KW-0472">Membrane</keyword>
<keyword evidence="4" id="KW-0233">DNA recombination</keyword>
<accession>A0A1U7N3B2</accession>
<comment type="similarity">
    <text evidence="1">Belongs to the transposase 11 family.</text>
</comment>
<keyword evidence="2" id="KW-0815">Transposition</keyword>
<organism evidence="8 9">
    <name type="scientific">Moorena bouillonii PNG</name>
    <dbReference type="NCBI Taxonomy" id="568701"/>
    <lineage>
        <taxon>Bacteria</taxon>
        <taxon>Bacillati</taxon>
        <taxon>Cyanobacteriota</taxon>
        <taxon>Cyanophyceae</taxon>
        <taxon>Coleofasciculales</taxon>
        <taxon>Coleofasciculaceae</taxon>
        <taxon>Moorena</taxon>
    </lineage>
</organism>
<evidence type="ECO:0000313" key="8">
    <source>
        <dbReference type="EMBL" id="OLT60449.1"/>
    </source>
</evidence>
<evidence type="ECO:0000313" key="9">
    <source>
        <dbReference type="Proteomes" id="UP000186657"/>
    </source>
</evidence>
<dbReference type="GO" id="GO:0003677">
    <property type="term" value="F:DNA binding"/>
    <property type="evidence" value="ECO:0007669"/>
    <property type="project" value="UniProtKB-KW"/>
</dbReference>
<evidence type="ECO:0000256" key="2">
    <source>
        <dbReference type="ARBA" id="ARBA00022578"/>
    </source>
</evidence>
<evidence type="ECO:0000259" key="7">
    <source>
        <dbReference type="Pfam" id="PF01609"/>
    </source>
</evidence>
<dbReference type="InterPro" id="IPR012337">
    <property type="entry name" value="RNaseH-like_sf"/>
</dbReference>
<feature type="transmembrane region" description="Helical" evidence="6">
    <location>
        <begin position="53"/>
        <end position="71"/>
    </location>
</feature>
<dbReference type="AlphaFoldDB" id="A0A1U7N3B2"/>
<keyword evidence="9" id="KW-1185">Reference proteome</keyword>
<evidence type="ECO:0000256" key="6">
    <source>
        <dbReference type="SAM" id="Phobius"/>
    </source>
</evidence>
<dbReference type="PANTHER" id="PTHR33258">
    <property type="entry name" value="TRANSPOSASE INSL FOR INSERTION SEQUENCE ELEMENT IS186A-RELATED"/>
    <property type="match status" value="1"/>
</dbReference>
<name>A0A1U7N3B2_9CYAN</name>
<dbReference type="Proteomes" id="UP000186657">
    <property type="component" value="Unassembled WGS sequence"/>
</dbReference>
<dbReference type="RefSeq" id="WP_075900695.1">
    <property type="nucleotide sequence ID" value="NZ_MKZS01000001.1"/>
</dbReference>
<keyword evidence="6" id="KW-0812">Transmembrane</keyword>
<feature type="region of interest" description="Disordered" evidence="5">
    <location>
        <begin position="1"/>
        <end position="20"/>
    </location>
</feature>